<proteinExistence type="inferred from homology"/>
<keyword evidence="13" id="KW-1185">Reference proteome</keyword>
<evidence type="ECO:0000259" key="11">
    <source>
        <dbReference type="Pfam" id="PF10377"/>
    </source>
</evidence>
<keyword evidence="4 7" id="KW-0653">Protein transport</keyword>
<feature type="coiled-coil region" evidence="8">
    <location>
        <begin position="715"/>
        <end position="762"/>
    </location>
</feature>
<dbReference type="InterPro" id="IPR019460">
    <property type="entry name" value="Atg11_C"/>
</dbReference>
<evidence type="ECO:0000256" key="4">
    <source>
        <dbReference type="ARBA" id="ARBA00022927"/>
    </source>
</evidence>
<dbReference type="OMA" id="EIDVHYF"/>
<dbReference type="GO" id="GO:0034045">
    <property type="term" value="C:phagophore assembly site membrane"/>
    <property type="evidence" value="ECO:0007669"/>
    <property type="project" value="UniProtKB-SubCell"/>
</dbReference>
<evidence type="ECO:0000259" key="10">
    <source>
        <dbReference type="Pfam" id="PF04108"/>
    </source>
</evidence>
<evidence type="ECO:0000256" key="7">
    <source>
        <dbReference type="RuleBase" id="RU367075"/>
    </source>
</evidence>
<evidence type="ECO:0000256" key="6">
    <source>
        <dbReference type="ARBA" id="ARBA00023054"/>
    </source>
</evidence>
<keyword evidence="5 7" id="KW-0072">Autophagy</keyword>
<comment type="similarity">
    <text evidence="1 7">Belongs to the ATG11 family.</text>
</comment>
<comment type="subcellular location">
    <subcellularLocation>
        <location evidence="7">Preautophagosomal structure membrane</location>
        <topology evidence="7">Peripheral membrane protein</topology>
    </subcellularLocation>
    <subcellularLocation>
        <location evidence="7">Vacuole membrane</location>
        <topology evidence="7">Peripheral membrane protein</topology>
    </subcellularLocation>
    <text evidence="7">During pexophagy, accumulates in the vacuolar membrane region, where the peroxisomes contact the vacuole.</text>
</comment>
<evidence type="ECO:0000313" key="13">
    <source>
        <dbReference type="Proteomes" id="UP000005222"/>
    </source>
</evidence>
<dbReference type="GO" id="GO:0034727">
    <property type="term" value="P:piecemeal microautophagy of the nucleus"/>
    <property type="evidence" value="ECO:0007669"/>
    <property type="project" value="TreeGrafter"/>
</dbReference>
<dbReference type="Proteomes" id="UP000005222">
    <property type="component" value="Chromosome N"/>
</dbReference>
<dbReference type="HOGENOM" id="CLU_249394_0_0_1"/>
<dbReference type="PANTHER" id="PTHR13222">
    <property type="entry name" value="RB1-INDUCIBLE COILED-COIL"/>
    <property type="match status" value="1"/>
</dbReference>
<dbReference type="GO" id="GO:1903599">
    <property type="term" value="P:positive regulation of autophagy of mitochondrion"/>
    <property type="evidence" value="ECO:0007669"/>
    <property type="project" value="UniProtKB-UniRule"/>
</dbReference>
<dbReference type="GO" id="GO:1990316">
    <property type="term" value="C:Atg1/ULK1 kinase complex"/>
    <property type="evidence" value="ECO:0007669"/>
    <property type="project" value="TreeGrafter"/>
</dbReference>
<comment type="subunit">
    <text evidence="7">Homodimer.</text>
</comment>
<dbReference type="GO" id="GO:0019901">
    <property type="term" value="F:protein kinase binding"/>
    <property type="evidence" value="ECO:0007669"/>
    <property type="project" value="TreeGrafter"/>
</dbReference>
<feature type="domain" description="Autophagy-related protein 11 C-terminal" evidence="11">
    <location>
        <begin position="1107"/>
        <end position="1244"/>
    </location>
</feature>
<accession>G8Y0W1</accession>
<feature type="region of interest" description="Disordered" evidence="9">
    <location>
        <begin position="958"/>
        <end position="977"/>
    </location>
</feature>
<evidence type="ECO:0000313" key="12">
    <source>
        <dbReference type="EMBL" id="CCE86464.1"/>
    </source>
</evidence>
<dbReference type="InterPro" id="IPR045326">
    <property type="entry name" value="ATG17-like_dom"/>
</dbReference>
<evidence type="ECO:0000256" key="9">
    <source>
        <dbReference type="SAM" id="MobiDB-lite"/>
    </source>
</evidence>
<dbReference type="GO" id="GO:0000045">
    <property type="term" value="P:autophagosome assembly"/>
    <property type="evidence" value="ECO:0007669"/>
    <property type="project" value="UniProtKB-UniRule"/>
</dbReference>
<dbReference type="Pfam" id="PF10377">
    <property type="entry name" value="ATG11"/>
    <property type="match status" value="1"/>
</dbReference>
<sequence length="1247" mass="143904">MSSGDANMVYLTIYNAHNGASARVPKPVRFYNMSQLKTYILEVFTEYIIGNVDNIFLLTSFGMKVNFNMINELNDIYVFDKRLFGSSEGSELVTAYLNQNPGHFKDIRKPSPSSLHEVDSGSIKKMTSALRVNEGWSKALSQDCLIIDEQNRSFGRQISTIFKAFNIVFQYASNFVNDIEKSSNNYTSYIKLLSLKSLHKEWTANYNNLKAIPTFRFHNGHSVKLVDMLAHDRLENKAAFISQNLPKVVNDCEEITAKIKSNEKDKDDIDIFIEGLRNESMSLFKSYDPESKKLIENVTRSTQMISSDIEKLTENGSISLDWVFRTHKNELSTQIYGSSGIIYEYLISFHEFKTKLSNHSLHIFKIIANLQMRMVEIRNELKLLTNPHFKREDKTERAVTYELINEIKLAEDYLSLTIDLPLLFGFLMVEKRRQFEWHDFYSKGIVNNVSEQLATIIDHEKLFRRIWLKKFGTFLDLLNNGSSVNSKGLVPTIDVTLSNGDSKTAISFSVLNKIDIDRIDITNFIKLIQDQASRSPSMTRFGEILEQNYKDLIRSTNNLKKVTKVIASISAFTSLALEGKSKKSLTVEPHLEKSENHEGIRLEDIDLDMNLVKGLKLRIKKLENLLHQQQYRDLLTWPVTRTDNQSVSFPSLSRRDNIVVSQGREQVTNQMQFPASENYQIRVNSPPMGRNSNGFSENKETPLEASNIIDRHLEVSRLKSENQDLKEKLEKLSSKTANENEIARLKRENESLRSAITERDETHKIEIQRKDHEVRELKDRHNRDKASLLTEKDSIIDQKDKLIHDLRNQLSAGEESKHKEDSAREIIDKLKIELADANNIKNDLLSNMSSKENENNHERVALEEQLKSLRFRLEEKTEDYENLMELTQNEHKSVEEFIRKITRVVSDLFLQIKRMSESQYDNFIEFCLILESMGLLLIQEDHDGVKKFKISRVKGLKTKKSDKGPSTGNDIIEDTNYEQEDFKPTSKVIGHVTEIMDWIHELDSVSNLSPISFGNETDKSESELQKYATSDSTDKRAEDSFNLSADGFYRFDTQTNKLLKIYDIVFQKQDDDNLSKFDRYLKTLEFKDNVYIQSNENAAFASRFFLSAISKRFRDVESFAKKLTKENKSKKNEIKSLASKSESKISVYNFQVGDLVMFLPTKVEDSNSSILKDSPWAAFNIGSPHYFLKDPGNALNLSNSREWFVGKVLHIEEHLVSAESVNDPKENPFRISEGIRWYFLEAEEVTM</sequence>
<dbReference type="PANTHER" id="PTHR13222:SF1">
    <property type="entry name" value="RB1-INDUCIBLE COILED-COIL PROTEIN 1"/>
    <property type="match status" value="1"/>
</dbReference>
<dbReference type="GO" id="GO:0000422">
    <property type="term" value="P:autophagy of mitochondrion"/>
    <property type="evidence" value="ECO:0007669"/>
    <property type="project" value="TreeGrafter"/>
</dbReference>
<dbReference type="Pfam" id="PF04108">
    <property type="entry name" value="ATG17_like"/>
    <property type="match status" value="1"/>
</dbReference>
<evidence type="ECO:0000256" key="2">
    <source>
        <dbReference type="ARBA" id="ARBA00013804"/>
    </source>
</evidence>
<reference evidence="12 13" key="1">
    <citation type="journal article" date="2012" name="G3 (Bethesda)">
        <title>Pichia sorbitophila, an interspecies yeast hybrid reveals early steps of genome resolution following polyploidization.</title>
        <authorList>
            <person name="Leh Louis V."/>
            <person name="Despons L."/>
            <person name="Friedrich A."/>
            <person name="Martin T."/>
            <person name="Durrens P."/>
            <person name="Casaregola S."/>
            <person name="Neuveglise C."/>
            <person name="Fairhead C."/>
            <person name="Marck C."/>
            <person name="Cruz J.A."/>
            <person name="Straub M.L."/>
            <person name="Kugler V."/>
            <person name="Sacerdot C."/>
            <person name="Uzunov Z."/>
            <person name="Thierry A."/>
            <person name="Weiss S."/>
            <person name="Bleykasten C."/>
            <person name="De Montigny J."/>
            <person name="Jacques N."/>
            <person name="Jung P."/>
            <person name="Lemaire M."/>
            <person name="Mallet S."/>
            <person name="Morel G."/>
            <person name="Richard G.F."/>
            <person name="Sarkar A."/>
            <person name="Savel G."/>
            <person name="Schacherer J."/>
            <person name="Seret M.L."/>
            <person name="Talla E."/>
            <person name="Samson G."/>
            <person name="Jubin C."/>
            <person name="Poulain J."/>
            <person name="Vacherie B."/>
            <person name="Barbe V."/>
            <person name="Pelletier E."/>
            <person name="Sherman D.J."/>
            <person name="Westhof E."/>
            <person name="Weissenbach J."/>
            <person name="Baret P.V."/>
            <person name="Wincker P."/>
            <person name="Gaillardin C."/>
            <person name="Dujon B."/>
            <person name="Souciet J.L."/>
        </authorList>
    </citation>
    <scope>NUCLEOTIDE SEQUENCE [LARGE SCALE GENOMIC DNA]</scope>
    <source>
        <strain evidence="13">ATCC MYA-4447 / BCRC 22081 / CBS 7064 / NBRC 10061 / NRRL Y-12695</strain>
    </source>
</reference>
<dbReference type="FunCoup" id="G8Y0W1">
    <property type="interactions" value="266"/>
</dbReference>
<evidence type="ECO:0000256" key="1">
    <source>
        <dbReference type="ARBA" id="ARBA00009729"/>
    </source>
</evidence>
<evidence type="ECO:0000256" key="5">
    <source>
        <dbReference type="ARBA" id="ARBA00023006"/>
    </source>
</evidence>
<keyword evidence="7" id="KW-0926">Vacuole</keyword>
<dbReference type="GO" id="GO:0015031">
    <property type="term" value="P:protein transport"/>
    <property type="evidence" value="ECO:0007669"/>
    <property type="project" value="UniProtKB-KW"/>
</dbReference>
<dbReference type="InParanoid" id="G8Y0W1"/>
<evidence type="ECO:0000256" key="8">
    <source>
        <dbReference type="SAM" id="Coils"/>
    </source>
</evidence>
<dbReference type="GO" id="GO:0061709">
    <property type="term" value="P:reticulophagy"/>
    <property type="evidence" value="ECO:0007669"/>
    <property type="project" value="TreeGrafter"/>
</dbReference>
<comment type="function">
    <text evidence="7">Involved in cytoplasm to vacuole transport (Cvt), pexophagy, mitophagy and nucleophagy. Recruits mitochondria for their selective degradation via autophagy (mitophagy) during starvation. Works as scaffold proteins that recruit ATG proteins to the pre-autophagosome (PAS), the site of vesicle/autophagosome formation. Required for the Cvt vesicles completion.</text>
</comment>
<dbReference type="AlphaFoldDB" id="G8Y0W1"/>
<name>G8Y0W1_PICSO</name>
<keyword evidence="7" id="KW-0472">Membrane</keyword>
<evidence type="ECO:0000256" key="3">
    <source>
        <dbReference type="ARBA" id="ARBA00022448"/>
    </source>
</evidence>
<dbReference type="STRING" id="559304.G8Y0W1"/>
<feature type="domain" description="Autophagy protein ATG17-like" evidence="10">
    <location>
        <begin position="125"/>
        <end position="475"/>
    </location>
</feature>
<dbReference type="OrthoDB" id="447953at2759"/>
<protein>
    <recommendedName>
        <fullName evidence="2 7">Autophagy-related protein 11</fullName>
    </recommendedName>
</protein>
<dbReference type="EMBL" id="FO082046">
    <property type="protein sequence ID" value="CCE86464.1"/>
    <property type="molecule type" value="Genomic_DNA"/>
</dbReference>
<feature type="coiled-coil region" evidence="8">
    <location>
        <begin position="820"/>
        <end position="890"/>
    </location>
</feature>
<dbReference type="GO" id="GO:0034517">
    <property type="term" value="P:ribophagy"/>
    <property type="evidence" value="ECO:0007669"/>
    <property type="project" value="TreeGrafter"/>
</dbReference>
<dbReference type="GO" id="GO:0060090">
    <property type="term" value="F:molecular adaptor activity"/>
    <property type="evidence" value="ECO:0007669"/>
    <property type="project" value="TreeGrafter"/>
</dbReference>
<keyword evidence="6 8" id="KW-0175">Coiled coil</keyword>
<dbReference type="InterPro" id="IPR040040">
    <property type="entry name" value="ATG11"/>
</dbReference>
<keyword evidence="3 7" id="KW-0813">Transport</keyword>
<dbReference type="GO" id="GO:0005774">
    <property type="term" value="C:vacuolar membrane"/>
    <property type="evidence" value="ECO:0007669"/>
    <property type="project" value="UniProtKB-SubCell"/>
</dbReference>
<dbReference type="eggNOG" id="ENOG502QVZE">
    <property type="taxonomic scope" value="Eukaryota"/>
</dbReference>
<gene>
    <name evidence="12" type="primary">Piso0_004954</name>
    <name evidence="12" type="ORF">GNLVRS01_PISO0N04743g</name>
</gene>
<organism evidence="12 13">
    <name type="scientific">Pichia sorbitophila (strain ATCC MYA-4447 / BCRC 22081 / CBS 7064 / NBRC 10061 / NRRL Y-12695)</name>
    <name type="common">Hybrid yeast</name>
    <dbReference type="NCBI Taxonomy" id="559304"/>
    <lineage>
        <taxon>Eukaryota</taxon>
        <taxon>Fungi</taxon>
        <taxon>Dikarya</taxon>
        <taxon>Ascomycota</taxon>
        <taxon>Saccharomycotina</taxon>
        <taxon>Pichiomycetes</taxon>
        <taxon>Debaryomycetaceae</taxon>
        <taxon>Millerozyma</taxon>
    </lineage>
</organism>